<dbReference type="InterPro" id="IPR007325">
    <property type="entry name" value="KFase/CYL"/>
</dbReference>
<dbReference type="GO" id="GO:0004061">
    <property type="term" value="F:arylformamidase activity"/>
    <property type="evidence" value="ECO:0007669"/>
    <property type="project" value="InterPro"/>
</dbReference>
<dbReference type="Pfam" id="PF04199">
    <property type="entry name" value="Cyclase"/>
    <property type="match status" value="1"/>
</dbReference>
<evidence type="ECO:0000313" key="3">
    <source>
        <dbReference type="Proteomes" id="UP000028547"/>
    </source>
</evidence>
<dbReference type="GO" id="GO:0019441">
    <property type="term" value="P:L-tryptophan catabolic process to kynurenine"/>
    <property type="evidence" value="ECO:0007669"/>
    <property type="project" value="InterPro"/>
</dbReference>
<reference evidence="2 3" key="1">
    <citation type="submission" date="2014-07" db="EMBL/GenBank/DDBJ databases">
        <title>Draft Genome Sequence of Gephyronic Acid Producer, Cystobacter violaceus Strain Cb vi76.</title>
        <authorList>
            <person name="Stevens D.C."/>
            <person name="Young J."/>
            <person name="Carmichael R."/>
            <person name="Tan J."/>
            <person name="Taylor R.E."/>
        </authorList>
    </citation>
    <scope>NUCLEOTIDE SEQUENCE [LARGE SCALE GENOMIC DNA]</scope>
    <source>
        <strain evidence="2 3">Cb vi76</strain>
    </source>
</reference>
<evidence type="ECO:0000313" key="2">
    <source>
        <dbReference type="EMBL" id="KFA94683.1"/>
    </source>
</evidence>
<dbReference type="PANTHER" id="PTHR31118:SF12">
    <property type="entry name" value="CYCLASE-LIKE PROTEIN 2"/>
    <property type="match status" value="1"/>
</dbReference>
<dbReference type="SUPFAM" id="SSF102198">
    <property type="entry name" value="Putative cyclase"/>
    <property type="match status" value="1"/>
</dbReference>
<dbReference type="AlphaFoldDB" id="A0A084T1U8"/>
<gene>
    <name evidence="2" type="ORF">Q664_01240</name>
</gene>
<keyword evidence="1" id="KW-0732">Signal</keyword>
<feature type="signal peptide" evidence="1">
    <location>
        <begin position="1"/>
        <end position="19"/>
    </location>
</feature>
<name>A0A084T1U8_9BACT</name>
<organism evidence="2 3">
    <name type="scientific">Archangium violaceum Cb vi76</name>
    <dbReference type="NCBI Taxonomy" id="1406225"/>
    <lineage>
        <taxon>Bacteria</taxon>
        <taxon>Pseudomonadati</taxon>
        <taxon>Myxococcota</taxon>
        <taxon>Myxococcia</taxon>
        <taxon>Myxococcales</taxon>
        <taxon>Cystobacterineae</taxon>
        <taxon>Archangiaceae</taxon>
        <taxon>Archangium</taxon>
    </lineage>
</organism>
<dbReference type="InterPro" id="IPR037175">
    <property type="entry name" value="KFase_sf"/>
</dbReference>
<feature type="chain" id="PRO_5001781898" evidence="1">
    <location>
        <begin position="20"/>
        <end position="268"/>
    </location>
</feature>
<dbReference type="PANTHER" id="PTHR31118">
    <property type="entry name" value="CYCLASE-LIKE PROTEIN 2"/>
    <property type="match status" value="1"/>
</dbReference>
<accession>A0A084T1U8</accession>
<dbReference type="Gene3D" id="3.50.30.50">
    <property type="entry name" value="Putative cyclase"/>
    <property type="match status" value="1"/>
</dbReference>
<dbReference type="Proteomes" id="UP000028547">
    <property type="component" value="Unassembled WGS sequence"/>
</dbReference>
<dbReference type="EMBL" id="JPMI01000005">
    <property type="protein sequence ID" value="KFA94683.1"/>
    <property type="molecule type" value="Genomic_DNA"/>
</dbReference>
<comment type="caution">
    <text evidence="2">The sequence shown here is derived from an EMBL/GenBank/DDBJ whole genome shotgun (WGS) entry which is preliminary data.</text>
</comment>
<protein>
    <submittedName>
        <fullName evidence="2">Cyclase</fullName>
    </submittedName>
</protein>
<dbReference type="RefSeq" id="WP_043388864.1">
    <property type="nucleotide sequence ID" value="NZ_JPMI01000005.1"/>
</dbReference>
<evidence type="ECO:0000256" key="1">
    <source>
        <dbReference type="SAM" id="SignalP"/>
    </source>
</evidence>
<sequence length="268" mass="28989">MKKHWLISLWMLTSLGCMGRATIPSTRLLPEGARLVDLTYDFDEKTLYWPTSPSGFELKQLSHGMTVGGYFYASNTLCAPEHGGTHLDAPIHFAEGKMTADQLPLERLIAPAVVIDISADAAKEPDALLQPSHVEAFEKEHGRIEPGTIVLVRTGWGRFWPDKKQYLGDDTPGDASKLHFPGISREAAEALVERKAAAVGIDTASIDHGPSKDFIAHQVLMKANTPAFENVAAMEKLPIRGALIVALPMKVRGGSGGPLRIVAVLPPA</sequence>
<dbReference type="PROSITE" id="PS51257">
    <property type="entry name" value="PROKAR_LIPOPROTEIN"/>
    <property type="match status" value="1"/>
</dbReference>
<proteinExistence type="predicted"/>